<evidence type="ECO:0000313" key="2">
    <source>
        <dbReference type="EMBL" id="MCE7510343.1"/>
    </source>
</evidence>
<keyword evidence="3" id="KW-1185">Reference proteome</keyword>
<evidence type="ECO:0000256" key="1">
    <source>
        <dbReference type="SAM" id="Phobius"/>
    </source>
</evidence>
<feature type="transmembrane region" description="Helical" evidence="1">
    <location>
        <begin position="12"/>
        <end position="32"/>
    </location>
</feature>
<protein>
    <recommendedName>
        <fullName evidence="4">Transmembrane protein</fullName>
    </recommendedName>
</protein>
<feature type="transmembrane region" description="Helical" evidence="1">
    <location>
        <begin position="72"/>
        <end position="95"/>
    </location>
</feature>
<dbReference type="AlphaFoldDB" id="A0A9Q3ZE17"/>
<dbReference type="KEGG" id="axe:P40_10005"/>
<comment type="caution">
    <text evidence="2">The sequence shown here is derived from an EMBL/GenBank/DDBJ whole genome shotgun (WGS) entry which is preliminary data.</text>
</comment>
<evidence type="ECO:0000313" key="3">
    <source>
        <dbReference type="Proteomes" id="UP001107961"/>
    </source>
</evidence>
<dbReference type="Proteomes" id="UP001107961">
    <property type="component" value="Unassembled WGS sequence"/>
</dbReference>
<keyword evidence="1" id="KW-0472">Membrane</keyword>
<sequence>MVARVMIKPVFLVLQVIVVYFSAIRSGAWWVWVGPDRVLDISSAFFFLLILGAFFYDAGYKRYSRGEMGRNTFVWVYVIPGVLALIGFVFGLIFVERFY</sequence>
<name>A0A9Q3ZE17_9GAMM</name>
<gene>
    <name evidence="2" type="ORF">LZG35_17015</name>
</gene>
<reference evidence="2" key="1">
    <citation type="submission" date="2022-01" db="EMBL/GenBank/DDBJ databases">
        <authorList>
            <person name="Karlyshev A.V."/>
            <person name="Jaspars M."/>
        </authorList>
    </citation>
    <scope>NUCLEOTIDE SEQUENCE</scope>
    <source>
        <strain evidence="2">AGSA3-2</strain>
    </source>
</reference>
<evidence type="ECO:0008006" key="4">
    <source>
        <dbReference type="Google" id="ProtNLM"/>
    </source>
</evidence>
<accession>A0A9Q3ZE17</accession>
<keyword evidence="1" id="KW-0812">Transmembrane</keyword>
<organism evidence="2 3">
    <name type="scientific">Alloalcanivorax xenomutans</name>
    <dbReference type="NCBI Taxonomy" id="1094342"/>
    <lineage>
        <taxon>Bacteria</taxon>
        <taxon>Pseudomonadati</taxon>
        <taxon>Pseudomonadota</taxon>
        <taxon>Gammaproteobacteria</taxon>
        <taxon>Oceanospirillales</taxon>
        <taxon>Alcanivoracaceae</taxon>
        <taxon>Alloalcanivorax</taxon>
    </lineage>
</organism>
<proteinExistence type="predicted"/>
<keyword evidence="1" id="KW-1133">Transmembrane helix</keyword>
<dbReference type="EMBL" id="JAJVKT010000023">
    <property type="protein sequence ID" value="MCE7510343.1"/>
    <property type="molecule type" value="Genomic_DNA"/>
</dbReference>
<dbReference type="RefSeq" id="WP_022995558.1">
    <property type="nucleotide sequence ID" value="NZ_CP012331.1"/>
</dbReference>
<feature type="transmembrane region" description="Helical" evidence="1">
    <location>
        <begin position="38"/>
        <end position="60"/>
    </location>
</feature>